<evidence type="ECO:0000313" key="1">
    <source>
        <dbReference type="EMBL" id="KAF2167821.1"/>
    </source>
</evidence>
<keyword evidence="2" id="KW-1185">Reference proteome</keyword>
<gene>
    <name evidence="1" type="ORF">M409DRAFT_21968</name>
</gene>
<organism evidence="1 2">
    <name type="scientific">Zasmidium cellare ATCC 36951</name>
    <dbReference type="NCBI Taxonomy" id="1080233"/>
    <lineage>
        <taxon>Eukaryota</taxon>
        <taxon>Fungi</taxon>
        <taxon>Dikarya</taxon>
        <taxon>Ascomycota</taxon>
        <taxon>Pezizomycotina</taxon>
        <taxon>Dothideomycetes</taxon>
        <taxon>Dothideomycetidae</taxon>
        <taxon>Mycosphaerellales</taxon>
        <taxon>Mycosphaerellaceae</taxon>
        <taxon>Zasmidium</taxon>
    </lineage>
</organism>
<dbReference type="GeneID" id="54559391"/>
<dbReference type="RefSeq" id="XP_033668710.1">
    <property type="nucleotide sequence ID" value="XM_033806119.1"/>
</dbReference>
<name>A0A6A6CLA3_ZASCE</name>
<evidence type="ECO:0000313" key="2">
    <source>
        <dbReference type="Proteomes" id="UP000799537"/>
    </source>
</evidence>
<dbReference type="EMBL" id="ML993592">
    <property type="protein sequence ID" value="KAF2167821.1"/>
    <property type="molecule type" value="Genomic_DNA"/>
</dbReference>
<accession>A0A6A6CLA3</accession>
<reference evidence="1" key="1">
    <citation type="journal article" date="2020" name="Stud. Mycol.">
        <title>101 Dothideomycetes genomes: a test case for predicting lifestyles and emergence of pathogens.</title>
        <authorList>
            <person name="Haridas S."/>
            <person name="Albert R."/>
            <person name="Binder M."/>
            <person name="Bloem J."/>
            <person name="Labutti K."/>
            <person name="Salamov A."/>
            <person name="Andreopoulos B."/>
            <person name="Baker S."/>
            <person name="Barry K."/>
            <person name="Bills G."/>
            <person name="Bluhm B."/>
            <person name="Cannon C."/>
            <person name="Castanera R."/>
            <person name="Culley D."/>
            <person name="Daum C."/>
            <person name="Ezra D."/>
            <person name="Gonzalez J."/>
            <person name="Henrissat B."/>
            <person name="Kuo A."/>
            <person name="Liang C."/>
            <person name="Lipzen A."/>
            <person name="Lutzoni F."/>
            <person name="Magnuson J."/>
            <person name="Mondo S."/>
            <person name="Nolan M."/>
            <person name="Ohm R."/>
            <person name="Pangilinan J."/>
            <person name="Park H.-J."/>
            <person name="Ramirez L."/>
            <person name="Alfaro M."/>
            <person name="Sun H."/>
            <person name="Tritt A."/>
            <person name="Yoshinaga Y."/>
            <person name="Zwiers L.-H."/>
            <person name="Turgeon B."/>
            <person name="Goodwin S."/>
            <person name="Spatafora J."/>
            <person name="Crous P."/>
            <person name="Grigoriev I."/>
        </authorList>
    </citation>
    <scope>NUCLEOTIDE SEQUENCE</scope>
    <source>
        <strain evidence="1">ATCC 36951</strain>
    </source>
</reference>
<dbReference type="Proteomes" id="UP000799537">
    <property type="component" value="Unassembled WGS sequence"/>
</dbReference>
<protein>
    <submittedName>
        <fullName evidence="1">Uncharacterized protein</fullName>
    </submittedName>
</protein>
<dbReference type="AlphaFoldDB" id="A0A6A6CLA3"/>
<proteinExistence type="predicted"/>
<sequence>MSQSRLRSMPIAQGRHLANQKYTEAVCEINSSKTVAEPLLYAINLLYYVERYSFNVPAMKTHAWGLHSILAADPERWRRSVVCQDVMFGTRPAAIEGCIAAGKPSPFEEDIWFQYEIPNDSSFGAATLSQVAHRILFKIPKLVIYIRKIRSGKYDFFDACETIGLAHRILSIRIDRIHAPMSLRFADLGVLDAFLDYCRARLTIITLCLALQHWLAGYVTPDNDMIVREQADLVQQVLSCWEQCMEARRFPKCMCYTLFPVYGAVQQMKRRGLPVEELISWLELKSLVAFAHLRSFRGESDLTSTWDRFCGGPPRKSIYWQWAE</sequence>